<reference evidence="2" key="1">
    <citation type="submission" date="2021-01" db="EMBL/GenBank/DDBJ databases">
        <authorList>
            <consortium name="Aspergillus chevalieri M1 genome sequencing consortium"/>
            <person name="Kazuki M."/>
            <person name="Futagami T."/>
        </authorList>
    </citation>
    <scope>NUCLEOTIDE SEQUENCE</scope>
    <source>
        <strain evidence="2">M1</strain>
    </source>
</reference>
<dbReference type="AlphaFoldDB" id="A0A7R7ZNA0"/>
<evidence type="ECO:0000256" key="1">
    <source>
        <dbReference type="SAM" id="MobiDB-lite"/>
    </source>
</evidence>
<dbReference type="Proteomes" id="UP000637239">
    <property type="component" value="Chromosome 4"/>
</dbReference>
<dbReference type="GeneID" id="66981828"/>
<proteinExistence type="predicted"/>
<evidence type="ECO:0000313" key="3">
    <source>
        <dbReference type="Proteomes" id="UP000637239"/>
    </source>
</evidence>
<name>A0A7R7ZNA0_ASPCH</name>
<organism evidence="2 3">
    <name type="scientific">Aspergillus chevalieri</name>
    <name type="common">Eurotium chevalieri</name>
    <dbReference type="NCBI Taxonomy" id="182096"/>
    <lineage>
        <taxon>Eukaryota</taxon>
        <taxon>Fungi</taxon>
        <taxon>Dikarya</taxon>
        <taxon>Ascomycota</taxon>
        <taxon>Pezizomycotina</taxon>
        <taxon>Eurotiomycetes</taxon>
        <taxon>Eurotiomycetidae</taxon>
        <taxon>Eurotiales</taxon>
        <taxon>Aspergillaceae</taxon>
        <taxon>Aspergillus</taxon>
        <taxon>Aspergillus subgen. Aspergillus</taxon>
    </lineage>
</organism>
<keyword evidence="3" id="KW-1185">Reference proteome</keyword>
<accession>A0A7R7ZNA0</accession>
<feature type="region of interest" description="Disordered" evidence="1">
    <location>
        <begin position="46"/>
        <end position="68"/>
    </location>
</feature>
<protein>
    <submittedName>
        <fullName evidence="2">Uncharacterized protein</fullName>
    </submittedName>
</protein>
<gene>
    <name evidence="2" type="ORF">ACHE_40033S</name>
</gene>
<reference evidence="2" key="2">
    <citation type="submission" date="2021-02" db="EMBL/GenBank/DDBJ databases">
        <title>Aspergillus chevalieri M1 genome sequence.</title>
        <authorList>
            <person name="Kadooka C."/>
            <person name="Mori K."/>
            <person name="Futagami T."/>
        </authorList>
    </citation>
    <scope>NUCLEOTIDE SEQUENCE</scope>
    <source>
        <strain evidence="2">M1</strain>
    </source>
</reference>
<dbReference type="EMBL" id="AP024419">
    <property type="protein sequence ID" value="BCR87469.1"/>
    <property type="molecule type" value="Genomic_DNA"/>
</dbReference>
<dbReference type="RefSeq" id="XP_043135991.1">
    <property type="nucleotide sequence ID" value="XM_043278188.1"/>
</dbReference>
<dbReference type="KEGG" id="ache:ACHE_40033S"/>
<sequence>MANHRYMVCFLTGSGMSRTRTQINHSGGKELPQRRLSAPALTFEGPEDLAGQLEGNDDVVEVRDEGLV</sequence>
<evidence type="ECO:0000313" key="2">
    <source>
        <dbReference type="EMBL" id="BCR87469.1"/>
    </source>
</evidence>